<feature type="compositionally biased region" description="Polar residues" evidence="1">
    <location>
        <begin position="1"/>
        <end position="14"/>
    </location>
</feature>
<organism evidence="2">
    <name type="scientific">Medioppia subpectinata</name>
    <dbReference type="NCBI Taxonomy" id="1979941"/>
    <lineage>
        <taxon>Eukaryota</taxon>
        <taxon>Metazoa</taxon>
        <taxon>Ecdysozoa</taxon>
        <taxon>Arthropoda</taxon>
        <taxon>Chelicerata</taxon>
        <taxon>Arachnida</taxon>
        <taxon>Acari</taxon>
        <taxon>Acariformes</taxon>
        <taxon>Sarcoptiformes</taxon>
        <taxon>Oribatida</taxon>
        <taxon>Brachypylina</taxon>
        <taxon>Oppioidea</taxon>
        <taxon>Oppiidae</taxon>
        <taxon>Medioppia</taxon>
    </lineage>
</organism>
<dbReference type="Proteomes" id="UP000759131">
    <property type="component" value="Unassembled WGS sequence"/>
</dbReference>
<feature type="compositionally biased region" description="Polar residues" evidence="1">
    <location>
        <begin position="43"/>
        <end position="63"/>
    </location>
</feature>
<evidence type="ECO:0000256" key="1">
    <source>
        <dbReference type="SAM" id="MobiDB-lite"/>
    </source>
</evidence>
<feature type="region of interest" description="Disordered" evidence="1">
    <location>
        <begin position="43"/>
        <end position="67"/>
    </location>
</feature>
<evidence type="ECO:0000313" key="3">
    <source>
        <dbReference type="Proteomes" id="UP000759131"/>
    </source>
</evidence>
<proteinExistence type="predicted"/>
<dbReference type="EMBL" id="CAJPIZ010024026">
    <property type="protein sequence ID" value="CAG2118371.1"/>
    <property type="molecule type" value="Genomic_DNA"/>
</dbReference>
<keyword evidence="3" id="KW-1185">Reference proteome</keyword>
<dbReference type="OrthoDB" id="6516398at2759"/>
<evidence type="ECO:0000313" key="2">
    <source>
        <dbReference type="EMBL" id="CAD7640689.1"/>
    </source>
</evidence>
<feature type="region of interest" description="Disordered" evidence="1">
    <location>
        <begin position="1"/>
        <end position="30"/>
    </location>
</feature>
<sequence>MMTSDMTPDLNGNFNHRESSRHRGDNAEEYQGMDTRKHIANRVSDTQPLQPSPVTTTQSIQSSKVDDMDMTTTEAVVDSNKEIKKIPLKKTIIKDDLMRENTADMRLSLEANRYKWLAKKQLEEEIMYSPERWHKQDQQEDPLFTTIEIYELPGANAYMGLASNRTVVHKAPEEPKPTPPAKTQTLKNNVKVSDNSRHNYYFKNVLNRREFKTRD</sequence>
<dbReference type="AlphaFoldDB" id="A0A7R9QDG3"/>
<name>A0A7R9QDG3_9ACAR</name>
<dbReference type="EMBL" id="OC878601">
    <property type="protein sequence ID" value="CAD7640689.1"/>
    <property type="molecule type" value="Genomic_DNA"/>
</dbReference>
<accession>A0A7R9QDG3</accession>
<feature type="compositionally biased region" description="Basic and acidic residues" evidence="1">
    <location>
        <begin position="15"/>
        <end position="26"/>
    </location>
</feature>
<gene>
    <name evidence="2" type="ORF">OSB1V03_LOCUS18323</name>
</gene>
<protein>
    <submittedName>
        <fullName evidence="2">Uncharacterized protein</fullName>
    </submittedName>
</protein>
<reference evidence="2" key="1">
    <citation type="submission" date="2020-11" db="EMBL/GenBank/DDBJ databases">
        <authorList>
            <person name="Tran Van P."/>
        </authorList>
    </citation>
    <scope>NUCLEOTIDE SEQUENCE</scope>
</reference>